<feature type="non-terminal residue" evidence="1">
    <location>
        <position position="1"/>
    </location>
</feature>
<reference evidence="1" key="1">
    <citation type="submission" date="2020-02" db="EMBL/GenBank/DDBJ databases">
        <authorList>
            <person name="Meier V. D."/>
        </authorList>
    </citation>
    <scope>NUCLEOTIDE SEQUENCE</scope>
    <source>
        <strain evidence="1">AVDCRST_MAG28</strain>
    </source>
</reference>
<feature type="non-terminal residue" evidence="1">
    <location>
        <position position="42"/>
    </location>
</feature>
<accession>A0A6J4QKV8</accession>
<protein>
    <submittedName>
        <fullName evidence="1">Uncharacterized protein</fullName>
    </submittedName>
</protein>
<proteinExistence type="predicted"/>
<dbReference type="EMBL" id="CADCVE010000018">
    <property type="protein sequence ID" value="CAA9445009.1"/>
    <property type="molecule type" value="Genomic_DNA"/>
</dbReference>
<dbReference type="AlphaFoldDB" id="A0A6J4QKV8"/>
<gene>
    <name evidence="1" type="ORF">AVDCRST_MAG28-625</name>
</gene>
<evidence type="ECO:0000313" key="1">
    <source>
        <dbReference type="EMBL" id="CAA9445009.1"/>
    </source>
</evidence>
<organism evidence="1">
    <name type="scientific">uncultured Rubrobacteraceae bacterium</name>
    <dbReference type="NCBI Taxonomy" id="349277"/>
    <lineage>
        <taxon>Bacteria</taxon>
        <taxon>Bacillati</taxon>
        <taxon>Actinomycetota</taxon>
        <taxon>Rubrobacteria</taxon>
        <taxon>Rubrobacterales</taxon>
        <taxon>Rubrobacteraceae</taxon>
        <taxon>environmental samples</taxon>
    </lineage>
</organism>
<name>A0A6J4QKV8_9ACTN</name>
<sequence>ADCSSRPLLDHGTLDRSNAYTFTYDHLVRLRLLDLWLFLSPI</sequence>